<proteinExistence type="predicted"/>
<evidence type="ECO:0000313" key="3">
    <source>
        <dbReference type="EMBL" id="MFD2258918.1"/>
    </source>
</evidence>
<keyword evidence="3" id="KW-0328">Glycosyltransferase</keyword>
<keyword evidence="4" id="KW-1185">Reference proteome</keyword>
<reference evidence="4" key="1">
    <citation type="journal article" date="2019" name="Int. J. Syst. Evol. Microbiol.">
        <title>The Global Catalogue of Microorganisms (GCM) 10K type strain sequencing project: providing services to taxonomists for standard genome sequencing and annotation.</title>
        <authorList>
            <consortium name="The Broad Institute Genomics Platform"/>
            <consortium name="The Broad Institute Genome Sequencing Center for Infectious Disease"/>
            <person name="Wu L."/>
            <person name="Ma J."/>
        </authorList>
    </citation>
    <scope>NUCLEOTIDE SEQUENCE [LARGE SCALE GENOMIC DNA]</scope>
    <source>
        <strain evidence="4">KCTC 23707</strain>
    </source>
</reference>
<comment type="caution">
    <text evidence="3">The sequence shown here is derived from an EMBL/GenBank/DDBJ whole genome shotgun (WGS) entry which is preliminary data.</text>
</comment>
<name>A0ABW5DED9_9HYPH</name>
<keyword evidence="1 3" id="KW-0808">Transferase</keyword>
<feature type="domain" description="Glycosyl transferase family 1" evidence="2">
    <location>
        <begin position="190"/>
        <end position="335"/>
    </location>
</feature>
<dbReference type="GO" id="GO:0016757">
    <property type="term" value="F:glycosyltransferase activity"/>
    <property type="evidence" value="ECO:0007669"/>
    <property type="project" value="UniProtKB-KW"/>
</dbReference>
<dbReference type="Gene3D" id="3.40.50.2000">
    <property type="entry name" value="Glycogen Phosphorylase B"/>
    <property type="match status" value="1"/>
</dbReference>
<evidence type="ECO:0000259" key="2">
    <source>
        <dbReference type="Pfam" id="PF00534"/>
    </source>
</evidence>
<protein>
    <submittedName>
        <fullName evidence="3">Glycosyltransferase</fullName>
        <ecNumber evidence="3">2.4.-.-</ecNumber>
    </submittedName>
</protein>
<dbReference type="Proteomes" id="UP001597373">
    <property type="component" value="Unassembled WGS sequence"/>
</dbReference>
<dbReference type="EC" id="2.4.-.-" evidence="3"/>
<dbReference type="PANTHER" id="PTHR46401:SF2">
    <property type="entry name" value="GLYCOSYLTRANSFERASE WBBK-RELATED"/>
    <property type="match status" value="1"/>
</dbReference>
<accession>A0ABW5DED9</accession>
<sequence length="369" mass="41647">MTNAYVADFSLALINRTGAYYICRDLIRGLLDLFPRIRYWRFFRKHEPVGITRKVLGWAMLMELRRLAQEDRLTPEDVARCCSRATALPTVYLDPLYVLRNELRPDDIVLCHDVGPITHPHLYDHDSVTLYKLAYRKIQVERPGMVFVSETSRREFSHLYGSDYPFMDVIPLYARNTTGAGPDHQPAGIEPPFLLTVAAIERRKNLDRCVAAFIRSGLFREGFSYVLCGPRGYAAEEILNLAETTPGIQVLGYVPDEELRWLYRNASGFVLPSLLEGVGLTALEAGAHGLIPLVSADSAQTEAVGEGALGVDPLSVSSIAEGMVKLVRMDNEEREHRLQLIRRRVGMLTLNRFLMRWRSLLAGKQEIAA</sequence>
<dbReference type="SUPFAM" id="SSF53756">
    <property type="entry name" value="UDP-Glycosyltransferase/glycogen phosphorylase"/>
    <property type="match status" value="1"/>
</dbReference>
<evidence type="ECO:0000313" key="4">
    <source>
        <dbReference type="Proteomes" id="UP001597373"/>
    </source>
</evidence>
<gene>
    <name evidence="3" type="ORF">ACFSMZ_03975</name>
</gene>
<evidence type="ECO:0000256" key="1">
    <source>
        <dbReference type="ARBA" id="ARBA00022679"/>
    </source>
</evidence>
<dbReference type="RefSeq" id="WP_345100171.1">
    <property type="nucleotide sequence ID" value="NZ_BAABGS010000074.1"/>
</dbReference>
<dbReference type="InterPro" id="IPR001296">
    <property type="entry name" value="Glyco_trans_1"/>
</dbReference>
<organism evidence="3 4">
    <name type="scientific">Chelativorans composti</name>
    <dbReference type="NCBI Taxonomy" id="768533"/>
    <lineage>
        <taxon>Bacteria</taxon>
        <taxon>Pseudomonadati</taxon>
        <taxon>Pseudomonadota</taxon>
        <taxon>Alphaproteobacteria</taxon>
        <taxon>Hyphomicrobiales</taxon>
        <taxon>Phyllobacteriaceae</taxon>
        <taxon>Chelativorans</taxon>
    </lineage>
</organism>
<dbReference type="Pfam" id="PF00534">
    <property type="entry name" value="Glycos_transf_1"/>
    <property type="match status" value="1"/>
</dbReference>
<dbReference type="PANTHER" id="PTHR46401">
    <property type="entry name" value="GLYCOSYLTRANSFERASE WBBK-RELATED"/>
    <property type="match status" value="1"/>
</dbReference>
<dbReference type="EMBL" id="JBHUIR010000017">
    <property type="protein sequence ID" value="MFD2258918.1"/>
    <property type="molecule type" value="Genomic_DNA"/>
</dbReference>